<organism evidence="1 2">
    <name type="scientific">Rubroshorea leprosula</name>
    <dbReference type="NCBI Taxonomy" id="152421"/>
    <lineage>
        <taxon>Eukaryota</taxon>
        <taxon>Viridiplantae</taxon>
        <taxon>Streptophyta</taxon>
        <taxon>Embryophyta</taxon>
        <taxon>Tracheophyta</taxon>
        <taxon>Spermatophyta</taxon>
        <taxon>Magnoliopsida</taxon>
        <taxon>eudicotyledons</taxon>
        <taxon>Gunneridae</taxon>
        <taxon>Pentapetalae</taxon>
        <taxon>rosids</taxon>
        <taxon>malvids</taxon>
        <taxon>Malvales</taxon>
        <taxon>Dipterocarpaceae</taxon>
        <taxon>Rubroshorea</taxon>
    </lineage>
</organism>
<comment type="caution">
    <text evidence="1">The sequence shown here is derived from an EMBL/GenBank/DDBJ whole genome shotgun (WGS) entry which is preliminary data.</text>
</comment>
<gene>
    <name evidence="1" type="ORF">SLEP1_g56228</name>
</gene>
<sequence>MSGGCTSIKSLRSMLYKFSVFDLRPPIPSKFFWFLCSSASFLFEDTFWSPTR</sequence>
<dbReference type="EMBL" id="BPVZ01000301">
    <property type="protein sequence ID" value="GKV49477.1"/>
    <property type="molecule type" value="Genomic_DNA"/>
</dbReference>
<keyword evidence="2" id="KW-1185">Reference proteome</keyword>
<evidence type="ECO:0000313" key="1">
    <source>
        <dbReference type="EMBL" id="GKV49477.1"/>
    </source>
</evidence>
<reference evidence="1 2" key="1">
    <citation type="journal article" date="2021" name="Commun. Biol.">
        <title>The genome of Shorea leprosula (Dipterocarpaceae) highlights the ecological relevance of drought in aseasonal tropical rainforests.</title>
        <authorList>
            <person name="Ng K.K.S."/>
            <person name="Kobayashi M.J."/>
            <person name="Fawcett J.A."/>
            <person name="Hatakeyama M."/>
            <person name="Paape T."/>
            <person name="Ng C.H."/>
            <person name="Ang C.C."/>
            <person name="Tnah L.H."/>
            <person name="Lee C.T."/>
            <person name="Nishiyama T."/>
            <person name="Sese J."/>
            <person name="O'Brien M.J."/>
            <person name="Copetti D."/>
            <person name="Mohd Noor M.I."/>
            <person name="Ong R.C."/>
            <person name="Putra M."/>
            <person name="Sireger I.Z."/>
            <person name="Indrioko S."/>
            <person name="Kosugi Y."/>
            <person name="Izuno A."/>
            <person name="Isagi Y."/>
            <person name="Lee S.L."/>
            <person name="Shimizu K.K."/>
        </authorList>
    </citation>
    <scope>NUCLEOTIDE SEQUENCE [LARGE SCALE GENOMIC DNA]</scope>
    <source>
        <strain evidence="1">214</strain>
    </source>
</reference>
<evidence type="ECO:0000313" key="2">
    <source>
        <dbReference type="Proteomes" id="UP001054252"/>
    </source>
</evidence>
<dbReference type="AlphaFoldDB" id="A0AAV5MLM2"/>
<accession>A0AAV5MLM2</accession>
<name>A0AAV5MLM2_9ROSI</name>
<protein>
    <submittedName>
        <fullName evidence="1">Uncharacterized protein</fullName>
    </submittedName>
</protein>
<proteinExistence type="predicted"/>
<dbReference type="Proteomes" id="UP001054252">
    <property type="component" value="Unassembled WGS sequence"/>
</dbReference>